<evidence type="ECO:0000313" key="1">
    <source>
        <dbReference type="EMBL" id="JAD81360.1"/>
    </source>
</evidence>
<accession>A0A0A9D6T0</accession>
<dbReference type="EMBL" id="GBRH01216535">
    <property type="protein sequence ID" value="JAD81360.1"/>
    <property type="molecule type" value="Transcribed_RNA"/>
</dbReference>
<name>A0A0A9D6T0_ARUDO</name>
<reference evidence="1" key="2">
    <citation type="journal article" date="2015" name="Data Brief">
        <title>Shoot transcriptome of the giant reed, Arundo donax.</title>
        <authorList>
            <person name="Barrero R.A."/>
            <person name="Guerrero F.D."/>
            <person name="Moolhuijzen P."/>
            <person name="Goolsby J.A."/>
            <person name="Tidwell J."/>
            <person name="Bellgard S.E."/>
            <person name="Bellgard M.I."/>
        </authorList>
    </citation>
    <scope>NUCLEOTIDE SEQUENCE</scope>
    <source>
        <tissue evidence="1">Shoot tissue taken approximately 20 cm above the soil surface</tissue>
    </source>
</reference>
<organism evidence="1">
    <name type="scientific">Arundo donax</name>
    <name type="common">Giant reed</name>
    <name type="synonym">Donax arundinaceus</name>
    <dbReference type="NCBI Taxonomy" id="35708"/>
    <lineage>
        <taxon>Eukaryota</taxon>
        <taxon>Viridiplantae</taxon>
        <taxon>Streptophyta</taxon>
        <taxon>Embryophyta</taxon>
        <taxon>Tracheophyta</taxon>
        <taxon>Spermatophyta</taxon>
        <taxon>Magnoliopsida</taxon>
        <taxon>Liliopsida</taxon>
        <taxon>Poales</taxon>
        <taxon>Poaceae</taxon>
        <taxon>PACMAD clade</taxon>
        <taxon>Arundinoideae</taxon>
        <taxon>Arundineae</taxon>
        <taxon>Arundo</taxon>
    </lineage>
</organism>
<protein>
    <submittedName>
        <fullName evidence="1">Uncharacterized protein</fullName>
    </submittedName>
</protein>
<sequence length="25" mass="2802">MRAAGNSSIGVPSSCRPSWLRFCYR</sequence>
<reference evidence="1" key="1">
    <citation type="submission" date="2014-09" db="EMBL/GenBank/DDBJ databases">
        <authorList>
            <person name="Magalhaes I.L.F."/>
            <person name="Oliveira U."/>
            <person name="Santos F.R."/>
            <person name="Vidigal T.H.D.A."/>
            <person name="Brescovit A.D."/>
            <person name="Santos A.J."/>
        </authorList>
    </citation>
    <scope>NUCLEOTIDE SEQUENCE</scope>
    <source>
        <tissue evidence="1">Shoot tissue taken approximately 20 cm above the soil surface</tissue>
    </source>
</reference>
<dbReference type="AlphaFoldDB" id="A0A0A9D6T0"/>
<proteinExistence type="predicted"/>